<dbReference type="HOGENOM" id="CLU_1748389_0_0_6"/>
<evidence type="ECO:0008006" key="3">
    <source>
        <dbReference type="Google" id="ProtNLM"/>
    </source>
</evidence>
<dbReference type="AlphaFoldDB" id="A8H665"/>
<dbReference type="STRING" id="398579.Spea_2732"/>
<name>A8H665_SHEPA</name>
<organism evidence="1 2">
    <name type="scientific">Shewanella pealeana (strain ATCC 700345 / ANG-SQ1)</name>
    <dbReference type="NCBI Taxonomy" id="398579"/>
    <lineage>
        <taxon>Bacteria</taxon>
        <taxon>Pseudomonadati</taxon>
        <taxon>Pseudomonadota</taxon>
        <taxon>Gammaproteobacteria</taxon>
        <taxon>Alteromonadales</taxon>
        <taxon>Shewanellaceae</taxon>
        <taxon>Shewanella</taxon>
    </lineage>
</organism>
<dbReference type="Proteomes" id="UP000002608">
    <property type="component" value="Chromosome"/>
</dbReference>
<sequence>MKSFLVLLSQIFVAFVVICTPLKAAEKANPFIGSWKLISGKYLDGKGQWVEYADLKLSAIKVISANHFSFTTMKNIGSEAKPELEFWAAATGYYQYSAADYIEYPHLNSFGVKAGESFAFTYVIDGKEWRTERTENGELKEQELWVKLD</sequence>
<proteinExistence type="predicted"/>
<keyword evidence="2" id="KW-1185">Reference proteome</keyword>
<dbReference type="eggNOG" id="ENOG50335I6">
    <property type="taxonomic scope" value="Bacteria"/>
</dbReference>
<protein>
    <recommendedName>
        <fullName evidence="3">DUF4488 domain-containing protein</fullName>
    </recommendedName>
</protein>
<dbReference type="OrthoDB" id="8588312at2"/>
<dbReference type="EMBL" id="CP000851">
    <property type="protein sequence ID" value="ABV88052.1"/>
    <property type="molecule type" value="Genomic_DNA"/>
</dbReference>
<gene>
    <name evidence="1" type="ordered locus">Spea_2732</name>
</gene>
<reference evidence="1 2" key="1">
    <citation type="submission" date="2007-10" db="EMBL/GenBank/DDBJ databases">
        <title>Complete sequence of Shewanella pealeana ATCC 700345.</title>
        <authorList>
            <consortium name="US DOE Joint Genome Institute"/>
            <person name="Copeland A."/>
            <person name="Lucas S."/>
            <person name="Lapidus A."/>
            <person name="Barry K."/>
            <person name="Glavina del Rio T."/>
            <person name="Dalin E."/>
            <person name="Tice H."/>
            <person name="Pitluck S."/>
            <person name="Chertkov O."/>
            <person name="Brettin T."/>
            <person name="Bruce D."/>
            <person name="Detter J.C."/>
            <person name="Han C."/>
            <person name="Schmutz J."/>
            <person name="Larimer F."/>
            <person name="Land M."/>
            <person name="Hauser L."/>
            <person name="Kyrpides N."/>
            <person name="Kim E."/>
            <person name="Zhao J.-S.Z."/>
            <person name="Manno D."/>
            <person name="Hawari J."/>
            <person name="Richardson P."/>
        </authorList>
    </citation>
    <scope>NUCLEOTIDE SEQUENCE [LARGE SCALE GENOMIC DNA]</scope>
    <source>
        <strain evidence="2">ATCC 700345 / ANG-SQ1</strain>
    </source>
</reference>
<dbReference type="KEGG" id="spl:Spea_2732"/>
<evidence type="ECO:0000313" key="2">
    <source>
        <dbReference type="Proteomes" id="UP000002608"/>
    </source>
</evidence>
<accession>A8H665</accession>
<evidence type="ECO:0000313" key="1">
    <source>
        <dbReference type="EMBL" id="ABV88052.1"/>
    </source>
</evidence>
<dbReference type="RefSeq" id="WP_012155958.1">
    <property type="nucleotide sequence ID" value="NC_009901.1"/>
</dbReference>